<evidence type="ECO:0000313" key="4">
    <source>
        <dbReference type="Proteomes" id="UP000243589"/>
    </source>
</evidence>
<evidence type="ECO:0000313" key="3">
    <source>
        <dbReference type="EMBL" id="KXZ59730.1"/>
    </source>
</evidence>
<dbReference type="Gene3D" id="1.20.1260.10">
    <property type="match status" value="1"/>
</dbReference>
<sequence>MAYSRPKHTSRRAFLLLSATAALSGCGLRFGSPEDRIQAEAEESSRGRIAAVLASINDDDHEEERSRLTAAIGPPWTSDNSGFPEVPPQHTFVSAMYSIVDLVLRDIHTLGGPQTAIIVDVAVGASNLLPNWKPAQQRFAQLPAQGYPDFADRKPYSPGDDADPLHEFAKAAFKASYGYTKVALAMKPDSRERRAATARVEALANAAADANTLLKQGQREEAANRPAWNLPHNPSDPGSAKKLAQQLEDTVAAALFGVFEDPAAVPLAGRELKASADARIGFGGRQLLRYEGEAQ</sequence>
<dbReference type="InterPro" id="IPR006311">
    <property type="entry name" value="TAT_signal"/>
</dbReference>
<reference evidence="3 4" key="1">
    <citation type="submission" date="2016-01" db="EMBL/GenBank/DDBJ databases">
        <title>Use of Whole Genome Sequencing to ascertain that Brevibacterium massiliense (Roux, Raoult 2009) is a later heterotypic synonym of Brevibacterium ravenspurgense (Mages 2008).</title>
        <authorList>
            <person name="Bernier A.-M."/>
            <person name="Burdz T."/>
            <person name="Huynh C."/>
            <person name="Pachecho A.L."/>
            <person name="Wiebe D."/>
            <person name="Bonner C."/>
            <person name="Bernard K."/>
        </authorList>
    </citation>
    <scope>NUCLEOTIDE SEQUENCE [LARGE SCALE GENOMIC DNA]</scope>
    <source>
        <strain evidence="3 4">CCUG56047</strain>
    </source>
</reference>
<proteinExistence type="predicted"/>
<evidence type="ECO:0008006" key="5">
    <source>
        <dbReference type="Google" id="ProtNLM"/>
    </source>
</evidence>
<dbReference type="InterPro" id="IPR009078">
    <property type="entry name" value="Ferritin-like_SF"/>
</dbReference>
<feature type="signal peptide" evidence="2">
    <location>
        <begin position="1"/>
        <end position="24"/>
    </location>
</feature>
<keyword evidence="2" id="KW-0732">Signal</keyword>
<keyword evidence="4" id="KW-1185">Reference proteome</keyword>
<dbReference type="RefSeq" id="WP_062019518.1">
    <property type="nucleotide sequence ID" value="NZ_LQQC01000002.1"/>
</dbReference>
<organism evidence="3 4">
    <name type="scientific">Brevibacterium ravenspurgense</name>
    <dbReference type="NCBI Taxonomy" id="479117"/>
    <lineage>
        <taxon>Bacteria</taxon>
        <taxon>Bacillati</taxon>
        <taxon>Actinomycetota</taxon>
        <taxon>Actinomycetes</taxon>
        <taxon>Micrococcales</taxon>
        <taxon>Brevibacteriaceae</taxon>
        <taxon>Brevibacterium</taxon>
    </lineage>
</organism>
<feature type="region of interest" description="Disordered" evidence="1">
    <location>
        <begin position="217"/>
        <end position="242"/>
    </location>
</feature>
<dbReference type="PROSITE" id="PS51318">
    <property type="entry name" value="TAT"/>
    <property type="match status" value="1"/>
</dbReference>
<dbReference type="AlphaFoldDB" id="A0A150HDK2"/>
<dbReference type="PROSITE" id="PS51257">
    <property type="entry name" value="PROKAR_LIPOPROTEIN"/>
    <property type="match status" value="1"/>
</dbReference>
<evidence type="ECO:0000256" key="2">
    <source>
        <dbReference type="SAM" id="SignalP"/>
    </source>
</evidence>
<name>A0A150HDK2_9MICO</name>
<dbReference type="SUPFAM" id="SSF47240">
    <property type="entry name" value="Ferritin-like"/>
    <property type="match status" value="1"/>
</dbReference>
<evidence type="ECO:0000256" key="1">
    <source>
        <dbReference type="SAM" id="MobiDB-lite"/>
    </source>
</evidence>
<dbReference type="EMBL" id="LQQC01000002">
    <property type="protein sequence ID" value="KXZ59730.1"/>
    <property type="molecule type" value="Genomic_DNA"/>
</dbReference>
<feature type="chain" id="PRO_5038609060" description="DUF4439 domain-containing protein" evidence="2">
    <location>
        <begin position="25"/>
        <end position="295"/>
    </location>
</feature>
<accession>A0A150HDK2</accession>
<dbReference type="Proteomes" id="UP000243589">
    <property type="component" value="Unassembled WGS sequence"/>
</dbReference>
<gene>
    <name evidence="3" type="ORF">Bravens_00202</name>
</gene>
<dbReference type="InterPro" id="IPR012347">
    <property type="entry name" value="Ferritin-like"/>
</dbReference>
<dbReference type="PATRIC" id="fig|479117.4.peg.199"/>
<comment type="caution">
    <text evidence="3">The sequence shown here is derived from an EMBL/GenBank/DDBJ whole genome shotgun (WGS) entry which is preliminary data.</text>
</comment>
<protein>
    <recommendedName>
        <fullName evidence="5">DUF4439 domain-containing protein</fullName>
    </recommendedName>
</protein>